<dbReference type="GO" id="GO:0005634">
    <property type="term" value="C:nucleus"/>
    <property type="evidence" value="ECO:0007669"/>
    <property type="project" value="TreeGrafter"/>
</dbReference>
<feature type="domain" description="Protein kinase" evidence="13">
    <location>
        <begin position="754"/>
        <end position="1184"/>
    </location>
</feature>
<feature type="compositionally biased region" description="Polar residues" evidence="12">
    <location>
        <begin position="1466"/>
        <end position="1480"/>
    </location>
</feature>
<feature type="compositionally biased region" description="Polar residues" evidence="12">
    <location>
        <begin position="989"/>
        <end position="999"/>
    </location>
</feature>
<evidence type="ECO:0000313" key="18">
    <source>
        <dbReference type="Proteomes" id="UP001303373"/>
    </source>
</evidence>
<dbReference type="SMART" id="SM00091">
    <property type="entry name" value="PAS"/>
    <property type="match status" value="1"/>
</dbReference>
<dbReference type="InterPro" id="IPR000719">
    <property type="entry name" value="Prot_kinase_dom"/>
</dbReference>
<feature type="compositionally biased region" description="Low complexity" evidence="12">
    <location>
        <begin position="1329"/>
        <end position="1347"/>
    </location>
</feature>
<dbReference type="Gene3D" id="3.40.50.2300">
    <property type="match status" value="1"/>
</dbReference>
<dbReference type="SUPFAM" id="SSF56112">
    <property type="entry name" value="Protein kinase-like (PK-like)"/>
    <property type="match status" value="1"/>
</dbReference>
<dbReference type="SUPFAM" id="SSF52172">
    <property type="entry name" value="CheY-like"/>
    <property type="match status" value="1"/>
</dbReference>
<feature type="region of interest" description="Disordered" evidence="12">
    <location>
        <begin position="1226"/>
        <end position="1245"/>
    </location>
</feature>
<dbReference type="FunFam" id="1.10.510.10:FF:000340">
    <property type="entry name" value="Serine threonine protein kinase"/>
    <property type="match status" value="1"/>
</dbReference>
<proteinExistence type="predicted"/>
<evidence type="ECO:0000256" key="11">
    <source>
        <dbReference type="SAM" id="Coils"/>
    </source>
</evidence>
<evidence type="ECO:0000259" key="14">
    <source>
        <dbReference type="PROSITE" id="PS50110"/>
    </source>
</evidence>
<feature type="region of interest" description="Disordered" evidence="12">
    <location>
        <begin position="1666"/>
        <end position="1706"/>
    </location>
</feature>
<feature type="compositionally biased region" description="Polar residues" evidence="12">
    <location>
        <begin position="612"/>
        <end position="621"/>
    </location>
</feature>
<evidence type="ECO:0000259" key="15">
    <source>
        <dbReference type="PROSITE" id="PS50112"/>
    </source>
</evidence>
<dbReference type="EC" id="2.7.11.1" evidence="1"/>
<keyword evidence="3" id="KW-0597">Phosphoprotein</keyword>
<dbReference type="EMBL" id="CP138580">
    <property type="protein sequence ID" value="WPG97749.1"/>
    <property type="molecule type" value="Genomic_DNA"/>
</dbReference>
<feature type="compositionally biased region" description="Low complexity" evidence="12">
    <location>
        <begin position="1689"/>
        <end position="1699"/>
    </location>
</feature>
<feature type="compositionally biased region" description="Basic and acidic residues" evidence="12">
    <location>
        <begin position="1911"/>
        <end position="1927"/>
    </location>
</feature>
<dbReference type="SMART" id="SM00448">
    <property type="entry name" value="REC"/>
    <property type="match status" value="1"/>
</dbReference>
<feature type="compositionally biased region" description="Low complexity" evidence="12">
    <location>
        <begin position="564"/>
        <end position="583"/>
    </location>
</feature>
<feature type="region of interest" description="Disordered" evidence="12">
    <location>
        <begin position="1"/>
        <end position="29"/>
    </location>
</feature>
<evidence type="ECO:0000256" key="6">
    <source>
        <dbReference type="ARBA" id="ARBA00022777"/>
    </source>
</evidence>
<evidence type="ECO:0000256" key="4">
    <source>
        <dbReference type="ARBA" id="ARBA00022679"/>
    </source>
</evidence>
<feature type="compositionally biased region" description="Low complexity" evidence="12">
    <location>
        <begin position="1403"/>
        <end position="1414"/>
    </location>
</feature>
<dbReference type="CDD" id="cd17546">
    <property type="entry name" value="REC_hyHK_CKI1_RcsC-like"/>
    <property type="match status" value="1"/>
</dbReference>
<feature type="compositionally biased region" description="Basic residues" evidence="12">
    <location>
        <begin position="1840"/>
        <end position="1850"/>
    </location>
</feature>
<comment type="catalytic activity">
    <reaction evidence="8">
        <text>L-threonyl-[protein] + ATP = O-phospho-L-threonyl-[protein] + ADP + H(+)</text>
        <dbReference type="Rhea" id="RHEA:46608"/>
        <dbReference type="Rhea" id="RHEA-COMP:11060"/>
        <dbReference type="Rhea" id="RHEA-COMP:11605"/>
        <dbReference type="ChEBI" id="CHEBI:15378"/>
        <dbReference type="ChEBI" id="CHEBI:30013"/>
        <dbReference type="ChEBI" id="CHEBI:30616"/>
        <dbReference type="ChEBI" id="CHEBI:61977"/>
        <dbReference type="ChEBI" id="CHEBI:456216"/>
        <dbReference type="EC" id="2.7.11.1"/>
    </reaction>
</comment>
<feature type="region of interest" description="Disordered" evidence="12">
    <location>
        <begin position="606"/>
        <end position="698"/>
    </location>
</feature>
<dbReference type="GO" id="GO:0005524">
    <property type="term" value="F:ATP binding"/>
    <property type="evidence" value="ECO:0007669"/>
    <property type="project" value="UniProtKB-KW"/>
</dbReference>
<dbReference type="InterPro" id="IPR000961">
    <property type="entry name" value="AGC-kinase_C"/>
</dbReference>
<evidence type="ECO:0000256" key="5">
    <source>
        <dbReference type="ARBA" id="ARBA00022741"/>
    </source>
</evidence>
<dbReference type="GO" id="GO:0005737">
    <property type="term" value="C:cytoplasm"/>
    <property type="evidence" value="ECO:0007669"/>
    <property type="project" value="TreeGrafter"/>
</dbReference>
<sequence length="1956" mass="214331">MAGITPQASLAPPAVTALRGERRKDDPPRTMMERTISMDIREEREDLKRAAEESQNAILELDLEGKVRWVSPSWEEMTGYATSTITGKPIADLLVGNKAIFADCVEAIRKDDSKSRIVHFSVQGLVTTITEDASSTGEKTPVEGQAELGSEALSGNKNSDEEGTKNRQVQQHEEIIDLEAQGIMVYDRTSGEESHTMWMIKPAVSREITIDLPDVLVDSLGIGAEMLASYLTQLADVGAQDPGNHPPPLPVLCRLCERHITPWWFEKHTELCSQEHRAEMEIQFVQESLNEQRTAIVKVLDALEAQSQASRARTPPEGGSPVLNPKAEYKGLAIGPNSAVSSGQSSRPISPNGRQGRSRESSGGLGHSRARSFAVRRPLARIVELVLDLCDTAMEINTPSIKETKSLTTDELRTQSPQSESRIHQVLQWQSPSGGTLENEQGMTMLCDDTWQMAKSKVEAVIRHRTILEYSERIRIEYDILVQECIEAALTKAARIASGELSDSSDEGSSRYETPEESVDKDWKELPDSMHSDEIFSISVPKTAGGPSAMAMALRNISDPALNRRTSSPGSSRASSPRGGAATPKSHLGMSEPIPFHKRSSLAFESDAGAESDSSMPSSVASGGYRRADSPGADASLSRMTTTRSRERKRHSLVLPSLAGSTRHPSPGRGPTAPSSPLRIAKPRVPSGAESIPSPITSPVLSTSEFNSPILRAQKHHRRQSSNALSDFIGRPASPRLSAVVPQPRAVQTSIKDFEIIKPISKGAFGSVYLSKKKSTGDYYAIKVLKKADMVAKNQVTNVKAERAIMMWQGESDFVAKLYWTFSSKDYLYLVMEYLNGGDCASLIKVLGALPEDWTMKYIAEMVLCVQHLHSRQIVHRDIKPDNLLIDAKGHLKLTDFGLSRMGVIGRQKRAINAQPGDAPPDLLKAGPFRRAPSVSVASSRSTSFDYHQGSVHSPSQTPSMTPALVGSELSQPSYFNLNRDTSRDPNRRTSGNRSNSGDSDALDVMFRRFSLAEGRTLIEEETNSEEGGDSPDPLSLQQVSSNTSGQRVGTPPQSNAMLPPILSLFDPEDSDRRFVGTPDYLAPETINGAGQDEMSDWWSLGCVLFECLYGRPPFNADTPDEVFENILARRIQWPNDDDEDTVSEEAKDLMNKLMCTDPKERLGSNKDEKYANGGDEIKAHPWFQEINWDTLREDEASFVPASENPEDTEYFDSRGATMQNFAAEFQDEASSPSQTPGADYHDRPHDALSKVRSQFNSVKRNLMPLHIPPHVRDGRSRRLSEPVVADDFGSFQFKNLPVLEKANKDVIQKLRNDALQAQAKSAAGIGQSSPAILSPSPAPSLESSPILPMPIKRTLSTNKGPRPQSPSLLSQQSSSPSRGSQPSSPLLVSFSTGQNVERRKTSSGSSSLSHQTSNASLQPGSFLDQAPRLPITFKTGSNAPSPVKGAKSNTMPIPLEKAGERPRQASISSPRQRSHTVGSQEGDLGLGPALHHYKRRSGVFDVSPSSSDTEETRQKALLRVQRRRQSSRRMSQISLADGPSFRTLDVLVCEDHPVSRLVMERLLEKLRCRTISVINGSEAMRYAMSEVKFDIIMMEYKLPQVNGADVARMIRDTKNANSHTPIVAVTGYLKELQAPHHFDALVEKPPTKEKLEEVMGRLCQWKAPPEGWKPTPPQAIPPSSLRQQSILTDDSPTTTTSSGFGIFGQVFSTRGSSRDDSIGSSSFGEMDNHFESIPVIISRQATNEWDQSDLERNFGGLGITSPGADGRKCLGQGPAPHLLQQESAPASLGTGETLSPRKQPSMEAIQAKRRSQEKGRYESAAESGDDEDEELGNIQVRQRSPRRNVKRTSKLGTEMMRTNSQGSVISYEDLTSSKAVETPATQSIAEEPAAEVGASGHLTPPELFPRRPGHHSENIDMEPESPKSTRAELTPKTNHSQERDPDPTPRASTSPLHQT</sequence>
<gene>
    <name evidence="17" type="ORF">R9X50_00053000</name>
</gene>
<feature type="compositionally biased region" description="Polar residues" evidence="12">
    <location>
        <begin position="1857"/>
        <end position="1885"/>
    </location>
</feature>
<feature type="compositionally biased region" description="Polar residues" evidence="12">
    <location>
        <begin position="1036"/>
        <end position="1057"/>
    </location>
</feature>
<feature type="compositionally biased region" description="Basic and acidic residues" evidence="12">
    <location>
        <begin position="19"/>
        <end position="29"/>
    </location>
</feature>
<comment type="catalytic activity">
    <reaction evidence="9">
        <text>L-seryl-[protein] + ATP = O-phospho-L-seryl-[protein] + ADP + H(+)</text>
        <dbReference type="Rhea" id="RHEA:17989"/>
        <dbReference type="Rhea" id="RHEA-COMP:9863"/>
        <dbReference type="Rhea" id="RHEA-COMP:11604"/>
        <dbReference type="ChEBI" id="CHEBI:15378"/>
        <dbReference type="ChEBI" id="CHEBI:29999"/>
        <dbReference type="ChEBI" id="CHEBI:30616"/>
        <dbReference type="ChEBI" id="CHEBI:83421"/>
        <dbReference type="ChEBI" id="CHEBI:456216"/>
        <dbReference type="EC" id="2.7.11.1"/>
    </reaction>
</comment>
<feature type="domain" description="Response regulatory" evidence="14">
    <location>
        <begin position="1546"/>
        <end position="1660"/>
    </location>
</feature>
<feature type="region of interest" description="Disordered" evidence="12">
    <location>
        <begin position="132"/>
        <end position="170"/>
    </location>
</feature>
<evidence type="ECO:0000256" key="7">
    <source>
        <dbReference type="ARBA" id="ARBA00022840"/>
    </source>
</evidence>
<organism evidence="17 18">
    <name type="scientific">Acrodontium crateriforme</name>
    <dbReference type="NCBI Taxonomy" id="150365"/>
    <lineage>
        <taxon>Eukaryota</taxon>
        <taxon>Fungi</taxon>
        <taxon>Dikarya</taxon>
        <taxon>Ascomycota</taxon>
        <taxon>Pezizomycotina</taxon>
        <taxon>Dothideomycetes</taxon>
        <taxon>Dothideomycetidae</taxon>
        <taxon>Mycosphaerellales</taxon>
        <taxon>Teratosphaeriaceae</taxon>
        <taxon>Acrodontium</taxon>
    </lineage>
</organism>
<dbReference type="InterPro" id="IPR001789">
    <property type="entry name" value="Sig_transdc_resp-reg_receiver"/>
</dbReference>
<dbReference type="GO" id="GO:0004674">
    <property type="term" value="F:protein serine/threonine kinase activity"/>
    <property type="evidence" value="ECO:0007669"/>
    <property type="project" value="UniProtKB-KW"/>
</dbReference>
<dbReference type="Pfam" id="PF00072">
    <property type="entry name" value="Response_reg"/>
    <property type="match status" value="1"/>
</dbReference>
<reference evidence="17 18" key="1">
    <citation type="submission" date="2023-11" db="EMBL/GenBank/DDBJ databases">
        <title>An acidophilic fungus is an integral part of prey digestion in a carnivorous sundew plant.</title>
        <authorList>
            <person name="Tsai I.J."/>
        </authorList>
    </citation>
    <scope>NUCLEOTIDE SEQUENCE [LARGE SCALE GENOMIC DNA]</scope>
    <source>
        <strain evidence="17">169a</strain>
    </source>
</reference>
<feature type="compositionally biased region" description="Acidic residues" evidence="12">
    <location>
        <begin position="1020"/>
        <end position="1030"/>
    </location>
</feature>
<name>A0AAQ3R777_9PEZI</name>
<feature type="compositionally biased region" description="Basic and acidic residues" evidence="12">
    <location>
        <begin position="158"/>
        <end position="170"/>
    </location>
</feature>
<keyword evidence="6" id="KW-0418">Kinase</keyword>
<evidence type="ECO:0000256" key="2">
    <source>
        <dbReference type="ARBA" id="ARBA00022527"/>
    </source>
</evidence>
<feature type="compositionally biased region" description="Basic and acidic residues" evidence="12">
    <location>
        <begin position="508"/>
        <end position="522"/>
    </location>
</feature>
<evidence type="ECO:0000256" key="8">
    <source>
        <dbReference type="ARBA" id="ARBA00047899"/>
    </source>
</evidence>
<evidence type="ECO:0000256" key="10">
    <source>
        <dbReference type="PROSITE-ProRule" id="PRU00169"/>
    </source>
</evidence>
<feature type="region of interest" description="Disordered" evidence="12">
    <location>
        <begin position="561"/>
        <end position="593"/>
    </location>
</feature>
<feature type="region of interest" description="Disordered" evidence="12">
    <location>
        <begin position="496"/>
        <end position="522"/>
    </location>
</feature>
<dbReference type="InterPro" id="IPR050236">
    <property type="entry name" value="Ser_Thr_kinase_AGC"/>
</dbReference>
<keyword evidence="7" id="KW-0067">ATP-binding</keyword>
<dbReference type="PROSITE" id="PS00108">
    <property type="entry name" value="PROTEIN_KINASE_ST"/>
    <property type="match status" value="1"/>
</dbReference>
<feature type="region of interest" description="Disordered" evidence="12">
    <location>
        <begin position="1784"/>
        <end position="1956"/>
    </location>
</feature>
<dbReference type="Gene3D" id="3.30.450.20">
    <property type="entry name" value="PAS domain"/>
    <property type="match status" value="1"/>
</dbReference>
<feature type="region of interest" description="Disordered" evidence="12">
    <location>
        <begin position="1016"/>
        <end position="1061"/>
    </location>
</feature>
<feature type="compositionally biased region" description="Polar residues" evidence="12">
    <location>
        <begin position="951"/>
        <end position="961"/>
    </location>
</feature>
<evidence type="ECO:0000313" key="17">
    <source>
        <dbReference type="EMBL" id="WPG97749.1"/>
    </source>
</evidence>
<dbReference type="PANTHER" id="PTHR24356">
    <property type="entry name" value="SERINE/THREONINE-PROTEIN KINASE"/>
    <property type="match status" value="1"/>
</dbReference>
<keyword evidence="18" id="KW-1185">Reference proteome</keyword>
<dbReference type="FunFam" id="3.30.200.20:FF:001008">
    <property type="entry name" value="Serine/threonine-protein kinase cek1"/>
    <property type="match status" value="1"/>
</dbReference>
<dbReference type="InterPro" id="IPR000014">
    <property type="entry name" value="PAS"/>
</dbReference>
<dbReference type="FunFam" id="3.40.50.2300:FF:000139">
    <property type="entry name" value="Serine threonine protein kinase"/>
    <property type="match status" value="1"/>
</dbReference>
<dbReference type="PROSITE" id="PS51285">
    <property type="entry name" value="AGC_KINASE_CTER"/>
    <property type="match status" value="1"/>
</dbReference>
<keyword evidence="5" id="KW-0547">Nucleotide-binding</keyword>
<dbReference type="PROSITE" id="PS50112">
    <property type="entry name" value="PAS"/>
    <property type="match status" value="1"/>
</dbReference>
<feature type="region of interest" description="Disordered" evidence="12">
    <location>
        <begin position="307"/>
        <end position="370"/>
    </location>
</feature>
<comment type="caution">
    <text evidence="10">Lacks conserved residue(s) required for the propagation of feature annotation.</text>
</comment>
<dbReference type="PANTHER" id="PTHR24356:SF1">
    <property type="entry name" value="SERINE_THREONINE-PROTEIN KINASE GREATWALL"/>
    <property type="match status" value="1"/>
</dbReference>
<evidence type="ECO:0000259" key="16">
    <source>
        <dbReference type="PROSITE" id="PS51285"/>
    </source>
</evidence>
<feature type="compositionally biased region" description="Polar residues" evidence="12">
    <location>
        <begin position="1784"/>
        <end position="1799"/>
    </location>
</feature>
<dbReference type="Gene3D" id="3.30.200.20">
    <property type="entry name" value="Phosphorylase Kinase, domain 1"/>
    <property type="match status" value="1"/>
</dbReference>
<evidence type="ECO:0000256" key="1">
    <source>
        <dbReference type="ARBA" id="ARBA00012513"/>
    </source>
</evidence>
<dbReference type="InterPro" id="IPR013767">
    <property type="entry name" value="PAS_fold"/>
</dbReference>
<feature type="region of interest" description="Disordered" evidence="12">
    <location>
        <begin position="940"/>
        <end position="1002"/>
    </location>
</feature>
<evidence type="ECO:0000256" key="3">
    <source>
        <dbReference type="ARBA" id="ARBA00022553"/>
    </source>
</evidence>
<dbReference type="SMART" id="SM00220">
    <property type="entry name" value="S_TKc"/>
    <property type="match status" value="1"/>
</dbReference>
<dbReference type="NCBIfam" id="TIGR00229">
    <property type="entry name" value="sensory_box"/>
    <property type="match status" value="1"/>
</dbReference>
<dbReference type="GO" id="GO:0006355">
    <property type="term" value="P:regulation of DNA-templated transcription"/>
    <property type="evidence" value="ECO:0007669"/>
    <property type="project" value="InterPro"/>
</dbReference>
<dbReference type="SUPFAM" id="SSF55785">
    <property type="entry name" value="PYP-like sensor domain (PAS domain)"/>
    <property type="match status" value="1"/>
</dbReference>
<accession>A0AAQ3R777</accession>
<feature type="domain" description="AGC-kinase C-terminal" evidence="16">
    <location>
        <begin position="1185"/>
        <end position="1304"/>
    </location>
</feature>
<keyword evidence="11" id="KW-0175">Coiled coil</keyword>
<dbReference type="Pfam" id="PF00069">
    <property type="entry name" value="Pkinase"/>
    <property type="match status" value="2"/>
</dbReference>
<protein>
    <recommendedName>
        <fullName evidence="1">non-specific serine/threonine protein kinase</fullName>
        <ecNumber evidence="1">2.7.11.1</ecNumber>
    </recommendedName>
</protein>
<evidence type="ECO:0000259" key="13">
    <source>
        <dbReference type="PROSITE" id="PS50011"/>
    </source>
</evidence>
<dbReference type="GO" id="GO:1901992">
    <property type="term" value="P:positive regulation of mitotic cell cycle phase transition"/>
    <property type="evidence" value="ECO:0007669"/>
    <property type="project" value="UniProtKB-ARBA"/>
</dbReference>
<feature type="compositionally biased region" description="Basic and acidic residues" evidence="12">
    <location>
        <begin position="1811"/>
        <end position="1820"/>
    </location>
</feature>
<dbReference type="InterPro" id="IPR011009">
    <property type="entry name" value="Kinase-like_dom_sf"/>
</dbReference>
<feature type="compositionally biased region" description="Low complexity" evidence="12">
    <location>
        <begin position="1361"/>
        <end position="1388"/>
    </location>
</feature>
<feature type="compositionally biased region" description="Polar residues" evidence="12">
    <location>
        <begin position="969"/>
        <end position="980"/>
    </location>
</feature>
<dbReference type="GO" id="GO:0000160">
    <property type="term" value="P:phosphorelay signal transduction system"/>
    <property type="evidence" value="ECO:0007669"/>
    <property type="project" value="InterPro"/>
</dbReference>
<feature type="compositionally biased region" description="Polar residues" evidence="12">
    <location>
        <begin position="1947"/>
        <end position="1956"/>
    </location>
</feature>
<dbReference type="CDD" id="cd00130">
    <property type="entry name" value="PAS"/>
    <property type="match status" value="1"/>
</dbReference>
<dbReference type="Gene3D" id="1.10.510.10">
    <property type="entry name" value="Transferase(Phosphotransferase) domain 1"/>
    <property type="match status" value="2"/>
</dbReference>
<dbReference type="CDD" id="cd05611">
    <property type="entry name" value="STKc_Rim15_like"/>
    <property type="match status" value="1"/>
</dbReference>
<evidence type="ECO:0000256" key="9">
    <source>
        <dbReference type="ARBA" id="ARBA00048679"/>
    </source>
</evidence>
<feature type="coiled-coil region" evidence="11">
    <location>
        <begin position="37"/>
        <end position="64"/>
    </location>
</feature>
<keyword evidence="4" id="KW-0808">Transferase</keyword>
<dbReference type="PROSITE" id="PS50011">
    <property type="entry name" value="PROTEIN_KINASE_DOM"/>
    <property type="match status" value="1"/>
</dbReference>
<feature type="region of interest" description="Disordered" evidence="12">
    <location>
        <begin position="1322"/>
        <end position="1488"/>
    </location>
</feature>
<dbReference type="InterPro" id="IPR008271">
    <property type="entry name" value="Ser/Thr_kinase_AS"/>
</dbReference>
<dbReference type="InterPro" id="IPR011006">
    <property type="entry name" value="CheY-like_superfamily"/>
</dbReference>
<evidence type="ECO:0000256" key="12">
    <source>
        <dbReference type="SAM" id="MobiDB-lite"/>
    </source>
</evidence>
<dbReference type="Pfam" id="PF00989">
    <property type="entry name" value="PAS"/>
    <property type="match status" value="1"/>
</dbReference>
<keyword evidence="2" id="KW-0723">Serine/threonine-protein kinase</keyword>
<dbReference type="SMART" id="SM00133">
    <property type="entry name" value="S_TK_X"/>
    <property type="match status" value="1"/>
</dbReference>
<feature type="compositionally biased region" description="Polar residues" evidence="12">
    <location>
        <begin position="338"/>
        <end position="349"/>
    </location>
</feature>
<dbReference type="PROSITE" id="PS50110">
    <property type="entry name" value="RESPONSE_REGULATORY"/>
    <property type="match status" value="1"/>
</dbReference>
<dbReference type="Proteomes" id="UP001303373">
    <property type="component" value="Chromosome 1"/>
</dbReference>
<feature type="domain" description="PAS" evidence="15">
    <location>
        <begin position="43"/>
        <end position="94"/>
    </location>
</feature>
<dbReference type="InterPro" id="IPR035965">
    <property type="entry name" value="PAS-like_dom_sf"/>
</dbReference>